<protein>
    <recommendedName>
        <fullName evidence="3">Centrosomal protein POC5</fullName>
    </recommendedName>
    <alternativeName>
        <fullName evidence="9">Protein of centriole 5</fullName>
    </alternativeName>
</protein>
<evidence type="ECO:0000256" key="11">
    <source>
        <dbReference type="SAM" id="Coils"/>
    </source>
</evidence>
<evidence type="ECO:0000256" key="8">
    <source>
        <dbReference type="ARBA" id="ARBA00023306"/>
    </source>
</evidence>
<evidence type="ECO:0000256" key="5">
    <source>
        <dbReference type="ARBA" id="ARBA00022737"/>
    </source>
</evidence>
<feature type="compositionally biased region" description="Basic and acidic residues" evidence="12">
    <location>
        <begin position="107"/>
        <end position="122"/>
    </location>
</feature>
<keyword evidence="6 11" id="KW-0175">Coiled coil</keyword>
<evidence type="ECO:0000256" key="6">
    <source>
        <dbReference type="ARBA" id="ARBA00023054"/>
    </source>
</evidence>
<feature type="compositionally biased region" description="Polar residues" evidence="12">
    <location>
        <begin position="387"/>
        <end position="397"/>
    </location>
</feature>
<feature type="region of interest" description="Disordered" evidence="12">
    <location>
        <begin position="366"/>
        <end position="519"/>
    </location>
</feature>
<reference evidence="13" key="1">
    <citation type="submission" date="2020-04" db="EMBL/GenBank/DDBJ databases">
        <authorList>
            <person name="Alioto T."/>
            <person name="Alioto T."/>
            <person name="Gomez Garrido J."/>
        </authorList>
    </citation>
    <scope>NUCLEOTIDE SEQUENCE</scope>
    <source>
        <strain evidence="13">A484AB</strain>
    </source>
</reference>
<keyword evidence="4" id="KW-0963">Cytoplasm</keyword>
<evidence type="ECO:0000256" key="7">
    <source>
        <dbReference type="ARBA" id="ARBA00023212"/>
    </source>
</evidence>
<organism evidence="13 14">
    <name type="scientific">Paramuricea clavata</name>
    <name type="common">Red gorgonian</name>
    <name type="synonym">Violescent sea-whip</name>
    <dbReference type="NCBI Taxonomy" id="317549"/>
    <lineage>
        <taxon>Eukaryota</taxon>
        <taxon>Metazoa</taxon>
        <taxon>Cnidaria</taxon>
        <taxon>Anthozoa</taxon>
        <taxon>Octocorallia</taxon>
        <taxon>Malacalcyonacea</taxon>
        <taxon>Plexauridae</taxon>
        <taxon>Paramuricea</taxon>
    </lineage>
</organism>
<name>A0A7D9DH66_PARCT</name>
<keyword evidence="8" id="KW-0131">Cell cycle</keyword>
<evidence type="ECO:0000313" key="13">
    <source>
        <dbReference type="EMBL" id="CAB3983223.1"/>
    </source>
</evidence>
<dbReference type="EMBL" id="CACRXK020000590">
    <property type="protein sequence ID" value="CAB3983223.1"/>
    <property type="molecule type" value="Genomic_DNA"/>
</dbReference>
<comment type="similarity">
    <text evidence="2">Belongs to the POC5 family.</text>
</comment>
<evidence type="ECO:0000256" key="2">
    <source>
        <dbReference type="ARBA" id="ARBA00010411"/>
    </source>
</evidence>
<dbReference type="PANTHER" id="PTHR28618">
    <property type="entry name" value="CENTROSOMAL PROTEIN POC5"/>
    <property type="match status" value="1"/>
</dbReference>
<accession>A0A7D9DH66</accession>
<dbReference type="InterPro" id="IPR033351">
    <property type="entry name" value="POC5"/>
</dbReference>
<feature type="coiled-coil region" evidence="11">
    <location>
        <begin position="171"/>
        <end position="219"/>
    </location>
</feature>
<feature type="compositionally biased region" description="Polar residues" evidence="12">
    <location>
        <begin position="415"/>
        <end position="430"/>
    </location>
</feature>
<comment type="subcellular location">
    <subcellularLocation>
        <location evidence="1">Cytoplasm</location>
        <location evidence="1">Cytoskeleton</location>
        <location evidence="1">Microtubule organizing center</location>
        <location evidence="1">Centrosome</location>
        <location evidence="1">Centriole</location>
    </subcellularLocation>
</comment>
<evidence type="ECO:0000256" key="10">
    <source>
        <dbReference type="ARBA" id="ARBA00049959"/>
    </source>
</evidence>
<dbReference type="PANTHER" id="PTHR28618:SF1">
    <property type="entry name" value="CENTROSOMAL PROTEIN POC5"/>
    <property type="match status" value="1"/>
</dbReference>
<evidence type="ECO:0000256" key="9">
    <source>
        <dbReference type="ARBA" id="ARBA00031694"/>
    </source>
</evidence>
<evidence type="ECO:0000256" key="3">
    <source>
        <dbReference type="ARBA" id="ARBA00014910"/>
    </source>
</evidence>
<feature type="compositionally biased region" description="Low complexity" evidence="12">
    <location>
        <begin position="450"/>
        <end position="469"/>
    </location>
</feature>
<dbReference type="GO" id="GO:0005814">
    <property type="term" value="C:centriole"/>
    <property type="evidence" value="ECO:0007669"/>
    <property type="project" value="UniProtKB-SubCell"/>
</dbReference>
<evidence type="ECO:0000256" key="12">
    <source>
        <dbReference type="SAM" id="MobiDB-lite"/>
    </source>
</evidence>
<feature type="region of interest" description="Disordered" evidence="12">
    <location>
        <begin position="45"/>
        <end position="139"/>
    </location>
</feature>
<feature type="compositionally biased region" description="Low complexity" evidence="12">
    <location>
        <begin position="58"/>
        <end position="68"/>
    </location>
</feature>
<proteinExistence type="inferred from homology"/>
<keyword evidence="7" id="KW-0206">Cytoskeleton</keyword>
<evidence type="ECO:0000256" key="1">
    <source>
        <dbReference type="ARBA" id="ARBA00004114"/>
    </source>
</evidence>
<evidence type="ECO:0000313" key="14">
    <source>
        <dbReference type="Proteomes" id="UP001152795"/>
    </source>
</evidence>
<comment type="function">
    <text evidence="10">Essential for the assembly of the distal half of centrioles, required for centriole elongation. Acts as a negative regulator of centriole elongation.</text>
</comment>
<comment type="caution">
    <text evidence="13">The sequence shown here is derived from an EMBL/GenBank/DDBJ whole genome shotgun (WGS) entry which is preliminary data.</text>
</comment>
<feature type="coiled-coil region" evidence="11">
    <location>
        <begin position="311"/>
        <end position="345"/>
    </location>
</feature>
<feature type="compositionally biased region" description="Polar residues" evidence="12">
    <location>
        <begin position="124"/>
        <end position="133"/>
    </location>
</feature>
<dbReference type="OrthoDB" id="10064898at2759"/>
<keyword evidence="14" id="KW-1185">Reference proteome</keyword>
<dbReference type="AlphaFoldDB" id="A0A7D9DH66"/>
<dbReference type="Proteomes" id="UP001152795">
    <property type="component" value="Unassembled WGS sequence"/>
</dbReference>
<sequence length="519" mass="57695">MSTISEESSVPELPAESAGSSVSTSLQKEYEDLLRYAVVTPKVIVPQMQKPRNKLREYTTSTETSGESYEQDSRDMQQEVTGLPSTPKMPDTAPYKSRGMMIQGKGSDQRSDENSPEAKETDDSFMSSQSATPDHSMDSLRVISPAVDADLVRMGSQLDSWCLDMKRNILAEFAQCKMALLERQKQAFRTEKQRHAAEMNKKQNDIESLKELLYTYEKTMEHKDNIITNMTKAIQKQKERFDLLRRFNTWKIKHVDEKKEGFGTNLARKHHNHVLKCKIWSSWRSLVETRWKQKVEKACQSKAQDVCVKLTDEYEAKLLEANKALDAARLEVTKLHAEREIYEETMKKAFMRGVCALNLEAMHMFREPGDEDGPGESRDPRGDAGGSSDSGNEMNPRSQPPRPTTSAGIFPNTRVPHTTGKTLSLPTATAGQPARTINVKAVGRADFRSGGKTTTAGPGPPGASTVSSVLVQRHSGADAVQSKPIHNTQPSQNAGKTTRAKAGPSTVRINHAPPVKVVH</sequence>
<feature type="compositionally biased region" description="Polar residues" evidence="12">
    <location>
        <begin position="484"/>
        <end position="496"/>
    </location>
</feature>
<feature type="region of interest" description="Disordered" evidence="12">
    <location>
        <begin position="1"/>
        <end position="25"/>
    </location>
</feature>
<evidence type="ECO:0000256" key="4">
    <source>
        <dbReference type="ARBA" id="ARBA00022490"/>
    </source>
</evidence>
<gene>
    <name evidence="13" type="ORF">PACLA_8A084267</name>
</gene>
<keyword evidence="5" id="KW-0677">Repeat</keyword>